<comment type="caution">
    <text evidence="3">The sequence shown here is derived from an EMBL/GenBank/DDBJ whole genome shotgun (WGS) entry which is preliminary data.</text>
</comment>
<proteinExistence type="predicted"/>
<dbReference type="PANTHER" id="PTHR33096:SF1">
    <property type="entry name" value="CXC1-LIKE CYSTEINE CLUSTER ASSOCIATED WITH KDZ TRANSPOSASES DOMAIN-CONTAINING PROTEIN"/>
    <property type="match status" value="1"/>
</dbReference>
<dbReference type="Proteomes" id="UP000298030">
    <property type="component" value="Unassembled WGS sequence"/>
</dbReference>
<evidence type="ECO:0000313" key="3">
    <source>
        <dbReference type="EMBL" id="TEB20945.1"/>
    </source>
</evidence>
<dbReference type="Pfam" id="PF18802">
    <property type="entry name" value="CxC1"/>
    <property type="match status" value="1"/>
</dbReference>
<evidence type="ECO:0000259" key="2">
    <source>
        <dbReference type="Pfam" id="PF18802"/>
    </source>
</evidence>
<reference evidence="3 4" key="1">
    <citation type="journal article" date="2019" name="Nat. Ecol. Evol.">
        <title>Megaphylogeny resolves global patterns of mushroom evolution.</title>
        <authorList>
            <person name="Varga T."/>
            <person name="Krizsan K."/>
            <person name="Foldi C."/>
            <person name="Dima B."/>
            <person name="Sanchez-Garcia M."/>
            <person name="Sanchez-Ramirez S."/>
            <person name="Szollosi G.J."/>
            <person name="Szarkandi J.G."/>
            <person name="Papp V."/>
            <person name="Albert L."/>
            <person name="Andreopoulos W."/>
            <person name="Angelini C."/>
            <person name="Antonin V."/>
            <person name="Barry K.W."/>
            <person name="Bougher N.L."/>
            <person name="Buchanan P."/>
            <person name="Buyck B."/>
            <person name="Bense V."/>
            <person name="Catcheside P."/>
            <person name="Chovatia M."/>
            <person name="Cooper J."/>
            <person name="Damon W."/>
            <person name="Desjardin D."/>
            <person name="Finy P."/>
            <person name="Geml J."/>
            <person name="Haridas S."/>
            <person name="Hughes K."/>
            <person name="Justo A."/>
            <person name="Karasinski D."/>
            <person name="Kautmanova I."/>
            <person name="Kiss B."/>
            <person name="Kocsube S."/>
            <person name="Kotiranta H."/>
            <person name="LaButti K.M."/>
            <person name="Lechner B.E."/>
            <person name="Liimatainen K."/>
            <person name="Lipzen A."/>
            <person name="Lukacs Z."/>
            <person name="Mihaltcheva S."/>
            <person name="Morgado L.N."/>
            <person name="Niskanen T."/>
            <person name="Noordeloos M.E."/>
            <person name="Ohm R.A."/>
            <person name="Ortiz-Santana B."/>
            <person name="Ovrebo C."/>
            <person name="Racz N."/>
            <person name="Riley R."/>
            <person name="Savchenko A."/>
            <person name="Shiryaev A."/>
            <person name="Soop K."/>
            <person name="Spirin V."/>
            <person name="Szebenyi C."/>
            <person name="Tomsovsky M."/>
            <person name="Tulloss R.E."/>
            <person name="Uehling J."/>
            <person name="Grigoriev I.V."/>
            <person name="Vagvolgyi C."/>
            <person name="Papp T."/>
            <person name="Martin F.M."/>
            <person name="Miettinen O."/>
            <person name="Hibbett D.S."/>
            <person name="Nagy L.G."/>
        </authorList>
    </citation>
    <scope>NUCLEOTIDE SEQUENCE [LARGE SCALE GENOMIC DNA]</scope>
    <source>
        <strain evidence="3 4">FP101781</strain>
    </source>
</reference>
<dbReference type="PANTHER" id="PTHR33096">
    <property type="entry name" value="CXC2 DOMAIN-CONTAINING PROTEIN"/>
    <property type="match status" value="1"/>
</dbReference>
<feature type="compositionally biased region" description="Polar residues" evidence="1">
    <location>
        <begin position="65"/>
        <end position="81"/>
    </location>
</feature>
<dbReference type="EMBL" id="QPFP01000128">
    <property type="protein sequence ID" value="TEB20945.1"/>
    <property type="molecule type" value="Genomic_DNA"/>
</dbReference>
<protein>
    <recommendedName>
        <fullName evidence="2">CxC1-like cysteine cluster associated with KDZ transposases domain-containing protein</fullName>
    </recommendedName>
</protein>
<dbReference type="AlphaFoldDB" id="A0A4Y7SI86"/>
<feature type="region of interest" description="Disordered" evidence="1">
    <location>
        <begin position="929"/>
        <end position="957"/>
    </location>
</feature>
<feature type="region of interest" description="Disordered" evidence="1">
    <location>
        <begin position="57"/>
        <end position="84"/>
    </location>
</feature>
<organism evidence="3 4">
    <name type="scientific">Coprinellus micaceus</name>
    <name type="common">Glistening ink-cap mushroom</name>
    <name type="synonym">Coprinus micaceus</name>
    <dbReference type="NCBI Taxonomy" id="71717"/>
    <lineage>
        <taxon>Eukaryota</taxon>
        <taxon>Fungi</taxon>
        <taxon>Dikarya</taxon>
        <taxon>Basidiomycota</taxon>
        <taxon>Agaricomycotina</taxon>
        <taxon>Agaricomycetes</taxon>
        <taxon>Agaricomycetidae</taxon>
        <taxon>Agaricales</taxon>
        <taxon>Agaricineae</taxon>
        <taxon>Psathyrellaceae</taxon>
        <taxon>Coprinellus</taxon>
    </lineage>
</organism>
<accession>A0A4Y7SI86</accession>
<feature type="domain" description="CxC1-like cysteine cluster associated with KDZ transposases" evidence="2">
    <location>
        <begin position="142"/>
        <end position="206"/>
    </location>
</feature>
<dbReference type="InterPro" id="IPR040521">
    <property type="entry name" value="KDZ"/>
</dbReference>
<name>A0A4Y7SI86_COPMI</name>
<sequence length="957" mass="107946">MSFRAPRPLCLAKSTPLRRTWAPAGGGPIKFPKALKRRGLTLRPQVDVRIAGVAYAQRRRRRKSGTSTVPRTPLKMTSPTPQKGDKRLLEWDRWRELIPRLIPTYMQLLQQSNNLRSISRDIPSPCTCMRGRSLQVTVYGFDGTRDISVCSCCPAAALLLNGYFPSAPLRPSVAFDIGMLEFARELYLRSSLNRSAFAAALDSYLQGLGYPIPGVERTRRKLAKACRYYALLLVEADAFARRRVALLCSVDGLDEAEDWEDDGVEESLMEYLRSCCPLCFALSLLYSADVIVCLDACFTQKRRTPARGTGRDPPFRHPRSVFLTEEELRDAKHLVESARPPAAPSAAANANDVVEKGMKVSESVLNACSDSFKAADENRNKASPTFFSDTGLMALLCRHDRVLWLANVTTPGEQQFYAIALILKLFKSIPCHMTVGILYDIGCQLHRSCVKWDFIPDFIDRIIWGISVFHAYGHQWPCQLVYHPRKCVGFGLSDGEGCERFWSSIQGLIPSLRVSGYHQRILTLDFQIKFLQENGLAELAGWLVRKWNTCQRKKSDAQVTLVESGLSLEELEELWEDQVKVQTCPLVTATGGLAKAAIKLILELTEYQKSITKEIDSLDRLVKAGDVDVGDAVERRAILVGQLENTTVQIRRKRGELGVRERANLKQMESSQYLKLRMQARALKDRLQSKLRDHKFELERFNRVYSQSTASERRLTDHIKSQVSRHEPTIVKIAQRFNKLVDDLTDLIRKRRAPRHAIAPKQVDRSTLFSLGIDDPIWNDRGLEESDLDVPRWLGEDEVQTSIAAMLVLNRCEEEECYLIREAVLLQSWYMAEWEQLNHAVLQSNSDFRYYLERKRGRLVCLGALWRETLDGTGVGEELDGWGPSEQDFASVLATSTGVGMAGSPADSSEVSEASEGEEVLWEMEALHLGGDSSPYHSDSSSDEGTLHPPAKRKRPF</sequence>
<evidence type="ECO:0000256" key="1">
    <source>
        <dbReference type="SAM" id="MobiDB-lite"/>
    </source>
</evidence>
<evidence type="ECO:0000313" key="4">
    <source>
        <dbReference type="Proteomes" id="UP000298030"/>
    </source>
</evidence>
<dbReference type="OrthoDB" id="3237105at2759"/>
<dbReference type="STRING" id="71717.A0A4Y7SI86"/>
<dbReference type="InterPro" id="IPR041320">
    <property type="entry name" value="CxC1"/>
</dbReference>
<keyword evidence="4" id="KW-1185">Reference proteome</keyword>
<dbReference type="Pfam" id="PF18758">
    <property type="entry name" value="KDZ"/>
    <property type="match status" value="1"/>
</dbReference>
<gene>
    <name evidence="3" type="ORF">FA13DRAFT_1644002</name>
</gene>